<organism evidence="1 2">
    <name type="scientific">Trema orientale</name>
    <name type="common">Charcoal tree</name>
    <name type="synonym">Celtis orientalis</name>
    <dbReference type="NCBI Taxonomy" id="63057"/>
    <lineage>
        <taxon>Eukaryota</taxon>
        <taxon>Viridiplantae</taxon>
        <taxon>Streptophyta</taxon>
        <taxon>Embryophyta</taxon>
        <taxon>Tracheophyta</taxon>
        <taxon>Spermatophyta</taxon>
        <taxon>Magnoliopsida</taxon>
        <taxon>eudicotyledons</taxon>
        <taxon>Gunneridae</taxon>
        <taxon>Pentapetalae</taxon>
        <taxon>rosids</taxon>
        <taxon>fabids</taxon>
        <taxon>Rosales</taxon>
        <taxon>Cannabaceae</taxon>
        <taxon>Trema</taxon>
    </lineage>
</organism>
<accession>A0A2P5FTQ4</accession>
<reference evidence="2" key="1">
    <citation type="submission" date="2016-06" db="EMBL/GenBank/DDBJ databases">
        <title>Parallel loss of symbiosis genes in relatives of nitrogen-fixing non-legume Parasponia.</title>
        <authorList>
            <person name="Van Velzen R."/>
            <person name="Holmer R."/>
            <person name="Bu F."/>
            <person name="Rutten L."/>
            <person name="Van Zeijl A."/>
            <person name="Liu W."/>
            <person name="Santuari L."/>
            <person name="Cao Q."/>
            <person name="Sharma T."/>
            <person name="Shen D."/>
            <person name="Roswanjaya Y."/>
            <person name="Wardhani T."/>
            <person name="Kalhor M.S."/>
            <person name="Jansen J."/>
            <person name="Van den Hoogen J."/>
            <person name="Gungor B."/>
            <person name="Hartog M."/>
            <person name="Hontelez J."/>
            <person name="Verver J."/>
            <person name="Yang W.-C."/>
            <person name="Schijlen E."/>
            <person name="Repin R."/>
            <person name="Schilthuizen M."/>
            <person name="Schranz E."/>
            <person name="Heidstra R."/>
            <person name="Miyata K."/>
            <person name="Fedorova E."/>
            <person name="Kohlen W."/>
            <person name="Bisseling T."/>
            <person name="Smit S."/>
            <person name="Geurts R."/>
        </authorList>
    </citation>
    <scope>NUCLEOTIDE SEQUENCE [LARGE SCALE GENOMIC DNA]</scope>
    <source>
        <strain evidence="2">cv. RG33-2</strain>
    </source>
</reference>
<evidence type="ECO:0000313" key="1">
    <source>
        <dbReference type="EMBL" id="POO01171.1"/>
    </source>
</evidence>
<dbReference type="InParanoid" id="A0A2P5FTQ4"/>
<evidence type="ECO:0000313" key="2">
    <source>
        <dbReference type="Proteomes" id="UP000237000"/>
    </source>
</evidence>
<gene>
    <name evidence="1" type="ORF">TorRG33x02_029250</name>
</gene>
<dbReference type="EMBL" id="JXTC01000009">
    <property type="protein sequence ID" value="POO01171.1"/>
    <property type="molecule type" value="Genomic_DNA"/>
</dbReference>
<comment type="caution">
    <text evidence="1">The sequence shown here is derived from an EMBL/GenBank/DDBJ whole genome shotgun (WGS) entry which is preliminary data.</text>
</comment>
<dbReference type="AlphaFoldDB" id="A0A2P5FTQ4"/>
<dbReference type="Proteomes" id="UP000237000">
    <property type="component" value="Unassembled WGS sequence"/>
</dbReference>
<sequence>MWMWKQDSLVGPSLSGQRPFTCHAGPLPYNLLCLPKTNSIHSFHAKQAARASQLKSRFTSESHLSHYSIDATHAPFPT</sequence>
<protein>
    <submittedName>
        <fullName evidence="1">Uncharacterized protein</fullName>
    </submittedName>
</protein>
<name>A0A2P5FTQ4_TREOI</name>
<proteinExistence type="predicted"/>
<keyword evidence="2" id="KW-1185">Reference proteome</keyword>
<dbReference type="OrthoDB" id="10433026at2759"/>